<keyword evidence="13" id="KW-0411">Iron-sulfur</keyword>
<name>A0A1B2DZD7_9BACL</name>
<protein>
    <recommendedName>
        <fullName evidence="16">Methylated-DNA--protein-cysteine methyltransferase</fullName>
        <ecNumber evidence="16">2.1.1.63</ecNumber>
    </recommendedName>
    <alternativeName>
        <fullName evidence="16">6-O-methylguanine-DNA methyltransferase</fullName>
        <shortName evidence="16">MGMT</shortName>
    </alternativeName>
    <alternativeName>
        <fullName evidence="16">O-6-methylguanine-DNA-alkyltransferase</fullName>
    </alternativeName>
</protein>
<dbReference type="NCBIfam" id="TIGR00276">
    <property type="entry name" value="tRNA epoxyqueuosine(34) reductase QueG"/>
    <property type="match status" value="1"/>
</dbReference>
<gene>
    <name evidence="19" type="ORF">BBD41_10580</name>
</gene>
<dbReference type="InterPro" id="IPR023546">
    <property type="entry name" value="MGMT"/>
</dbReference>
<dbReference type="InterPro" id="IPR036631">
    <property type="entry name" value="MGMT_N_sf"/>
</dbReference>
<dbReference type="PROSITE" id="PS00374">
    <property type="entry name" value="MGMT"/>
    <property type="match status" value="1"/>
</dbReference>
<dbReference type="InterPro" id="IPR004155">
    <property type="entry name" value="PBS_lyase_HEAT"/>
</dbReference>
<keyword evidence="10" id="KW-0671">Queuosine biosynthesis</keyword>
<proteinExistence type="inferred from homology"/>
<dbReference type="GO" id="GO:0005737">
    <property type="term" value="C:cytoplasm"/>
    <property type="evidence" value="ECO:0007669"/>
    <property type="project" value="UniProtKB-SubCell"/>
</dbReference>
<evidence type="ECO:0000256" key="6">
    <source>
        <dbReference type="ARBA" id="ARBA00022679"/>
    </source>
</evidence>
<comment type="catalytic activity">
    <reaction evidence="15 16">
        <text>a 6-O-methyl-2'-deoxyguanosine in DNA + L-cysteinyl-[protein] = S-methyl-L-cysteinyl-[protein] + a 2'-deoxyguanosine in DNA</text>
        <dbReference type="Rhea" id="RHEA:24000"/>
        <dbReference type="Rhea" id="RHEA-COMP:10131"/>
        <dbReference type="Rhea" id="RHEA-COMP:10132"/>
        <dbReference type="Rhea" id="RHEA-COMP:11367"/>
        <dbReference type="Rhea" id="RHEA-COMP:11368"/>
        <dbReference type="ChEBI" id="CHEBI:29950"/>
        <dbReference type="ChEBI" id="CHEBI:82612"/>
        <dbReference type="ChEBI" id="CHEBI:85445"/>
        <dbReference type="ChEBI" id="CHEBI:85448"/>
        <dbReference type="EC" id="2.1.1.63"/>
    </reaction>
</comment>
<dbReference type="NCBIfam" id="TIGR00589">
    <property type="entry name" value="ogt"/>
    <property type="match status" value="1"/>
</dbReference>
<dbReference type="Pfam" id="PF02870">
    <property type="entry name" value="Methyltransf_1N"/>
    <property type="match status" value="1"/>
</dbReference>
<dbReference type="InterPro" id="IPR036217">
    <property type="entry name" value="MethylDNA_cys_MeTrfase_DNAb"/>
</dbReference>
<dbReference type="Gene3D" id="1.25.10.10">
    <property type="entry name" value="Leucine-rich Repeat Variant"/>
    <property type="match status" value="1"/>
</dbReference>
<dbReference type="HAMAP" id="MF_00772">
    <property type="entry name" value="OGT"/>
    <property type="match status" value="1"/>
</dbReference>
<reference evidence="19" key="1">
    <citation type="submission" date="2016-08" db="EMBL/GenBank/DDBJ databases">
        <title>Complete Genome Seqeunce of Paenibacillus sp. nov. IHBB 9852 from high altitute lake of Indian trans-Himalayas.</title>
        <authorList>
            <person name="Kiran S."/>
            <person name="Swarnkar M.K."/>
            <person name="Rana A."/>
            <person name="Tewari R."/>
            <person name="Gulati A."/>
        </authorList>
    </citation>
    <scope>NUCLEOTIDE SEQUENCE [LARGE SCALE GENOMIC DNA]</scope>
    <source>
        <strain evidence="19">IHBB 9852</strain>
    </source>
</reference>
<evidence type="ECO:0000256" key="8">
    <source>
        <dbReference type="ARBA" id="ARBA00022723"/>
    </source>
</evidence>
<keyword evidence="4 16" id="KW-0963">Cytoplasm</keyword>
<dbReference type="InterPro" id="IPR001497">
    <property type="entry name" value="MethylDNA_cys_MeTrfase_AS"/>
</dbReference>
<dbReference type="FunFam" id="1.10.10.10:FF:000214">
    <property type="entry name" value="Methylated-DNA--protein-cysteine methyltransferase"/>
    <property type="match status" value="1"/>
</dbReference>
<dbReference type="InterPro" id="IPR014048">
    <property type="entry name" value="MethylDNA_cys_MeTrfase_DNA-bd"/>
</dbReference>
<dbReference type="FunFam" id="3.30.70.20:FF:000037">
    <property type="entry name" value="Epoxyqueuosine reductase"/>
    <property type="match status" value="1"/>
</dbReference>
<dbReference type="InterPro" id="IPR008332">
    <property type="entry name" value="MethylG_MeTrfase_N"/>
</dbReference>
<keyword evidence="11" id="KW-0560">Oxidoreductase</keyword>
<keyword evidence="14 16" id="KW-0234">DNA repair</keyword>
<keyword evidence="7" id="KW-0819">tRNA processing</keyword>
<dbReference type="PANTHER" id="PTHR30002:SF4">
    <property type="entry name" value="EPOXYQUEUOSINE REDUCTASE"/>
    <property type="match status" value="1"/>
</dbReference>
<dbReference type="SUPFAM" id="SSF46767">
    <property type="entry name" value="Methylated DNA-protein cysteine methyltransferase, C-terminal domain"/>
    <property type="match status" value="1"/>
</dbReference>
<keyword evidence="3" id="KW-0004">4Fe-4S</keyword>
<dbReference type="CDD" id="cd06445">
    <property type="entry name" value="ATase"/>
    <property type="match status" value="1"/>
</dbReference>
<dbReference type="Gene3D" id="3.30.160.70">
    <property type="entry name" value="Methylated DNA-protein cysteine methyltransferase domain"/>
    <property type="match status" value="1"/>
</dbReference>
<evidence type="ECO:0000256" key="16">
    <source>
        <dbReference type="HAMAP-Rule" id="MF_00772"/>
    </source>
</evidence>
<sequence>MTYTLGSYAPPSSVWEELKQELKSAAPELGIDDIGFASAEPFASLRGILQNHRDKGYESGFEEPDLDKRVTPALPGTEPASLIAIAVAYPSKMENPPKSEPGKYRGIMARSAWGRDYHHVLREAMSRLEAFIRERVPDAVLESMVDTGALVDRAVAERAGIGFSAKNCAIISPKFGSWIYLGEMVTNIPFPPDQPVTEGCGECTKCIDACPTGALVGPGQLNAQRCVSFLTQTKGFLSEEVMRKIGNRLYGCDTCQIVCPKNRGKNWTHHEELQPDPEKAKPLLLPILDMSNREFKETFGDTAAAWRGRKPIQRNAVIALGNFKDISAVPKLSEVLLKDPRPELRGTAAWALGRIGGEEALNNLEKSMKTEGDAQVRDMLQQALAKLNADATSENTRIETAPPAPEAAEGPGTAGAAAGKASGGESAAVPEQPRPAIQGVEPMAVPEGGPEVLYYDELQSPIGTLTVCATEKGLCLIEFGSFYVKEAVIQQWCRTWSGNGGYERDEARLAPVTDQLKRYFAGELKEFTLPLDMRGTSFQLQVWEALKSIPYGTVCSYKDIAESIGRPKAVRAVGGANNKNPVPIVVPCHRVVGADGALIGYAGGPEIKRTLLAIEGIALGR</sequence>
<dbReference type="GO" id="GO:0052693">
    <property type="term" value="F:epoxyqueuosine reductase activity"/>
    <property type="evidence" value="ECO:0007669"/>
    <property type="project" value="TreeGrafter"/>
</dbReference>
<feature type="active site" description="Nucleophile; methyl group acceptor" evidence="16">
    <location>
        <position position="588"/>
    </location>
</feature>
<dbReference type="GO" id="GO:0051539">
    <property type="term" value="F:4 iron, 4 sulfur cluster binding"/>
    <property type="evidence" value="ECO:0007669"/>
    <property type="project" value="UniProtKB-KW"/>
</dbReference>
<dbReference type="Gene3D" id="1.10.10.10">
    <property type="entry name" value="Winged helix-like DNA-binding domain superfamily/Winged helix DNA-binding domain"/>
    <property type="match status" value="1"/>
</dbReference>
<keyword evidence="5 16" id="KW-0489">Methyltransferase</keyword>
<evidence type="ECO:0000256" key="11">
    <source>
        <dbReference type="ARBA" id="ARBA00023002"/>
    </source>
</evidence>
<evidence type="ECO:0000256" key="3">
    <source>
        <dbReference type="ARBA" id="ARBA00022485"/>
    </source>
</evidence>
<comment type="similarity">
    <text evidence="2 16">Belongs to the MGMT family.</text>
</comment>
<evidence type="ECO:0000256" key="10">
    <source>
        <dbReference type="ARBA" id="ARBA00022785"/>
    </source>
</evidence>
<keyword evidence="8" id="KW-0479">Metal-binding</keyword>
<dbReference type="GO" id="GO:0003908">
    <property type="term" value="F:methylated-DNA-[protein]-cysteine S-methyltransferase activity"/>
    <property type="evidence" value="ECO:0007669"/>
    <property type="project" value="UniProtKB-UniRule"/>
</dbReference>
<evidence type="ECO:0000313" key="19">
    <source>
        <dbReference type="EMBL" id="ANY72997.1"/>
    </source>
</evidence>
<dbReference type="Pfam" id="PF13646">
    <property type="entry name" value="HEAT_2"/>
    <property type="match status" value="1"/>
</dbReference>
<dbReference type="InterPro" id="IPR011989">
    <property type="entry name" value="ARM-like"/>
</dbReference>
<comment type="function">
    <text evidence="16">Involved in the cellular defense against the biological effects of O6-methylguanine (O6-MeG) and O4-methylthymine (O4-MeT) in DNA. Repairs the methylated nucleobase in DNA by stoichiometrically transferring the methyl group to a cysteine residue in the enzyme. This is a suicide reaction: the enzyme is irreversibly inactivated.</text>
</comment>
<evidence type="ECO:0000256" key="4">
    <source>
        <dbReference type="ARBA" id="ARBA00022490"/>
    </source>
</evidence>
<dbReference type="Gene3D" id="3.30.70.20">
    <property type="match status" value="1"/>
</dbReference>
<dbReference type="PROSITE" id="PS51379">
    <property type="entry name" value="4FE4S_FER_2"/>
    <property type="match status" value="1"/>
</dbReference>
<organism evidence="19">
    <name type="scientific">Paenibacillus ihbetae</name>
    <dbReference type="NCBI Taxonomy" id="1870820"/>
    <lineage>
        <taxon>Bacteria</taxon>
        <taxon>Bacillati</taxon>
        <taxon>Bacillota</taxon>
        <taxon>Bacilli</taxon>
        <taxon>Bacillales</taxon>
        <taxon>Paenibacillaceae</taxon>
        <taxon>Paenibacillus</taxon>
    </lineage>
</organism>
<evidence type="ECO:0000256" key="15">
    <source>
        <dbReference type="ARBA" id="ARBA00049348"/>
    </source>
</evidence>
<dbReference type="SUPFAM" id="SSF48371">
    <property type="entry name" value="ARM repeat"/>
    <property type="match status" value="1"/>
</dbReference>
<dbReference type="PANTHER" id="PTHR30002">
    <property type="entry name" value="EPOXYQUEUOSINE REDUCTASE"/>
    <property type="match status" value="1"/>
</dbReference>
<keyword evidence="12" id="KW-0408">Iron</keyword>
<evidence type="ECO:0000256" key="1">
    <source>
        <dbReference type="ARBA" id="ARBA00001286"/>
    </source>
</evidence>
<evidence type="ECO:0000256" key="14">
    <source>
        <dbReference type="ARBA" id="ARBA00023204"/>
    </source>
</evidence>
<evidence type="ECO:0000256" key="7">
    <source>
        <dbReference type="ARBA" id="ARBA00022694"/>
    </source>
</evidence>
<evidence type="ECO:0000256" key="17">
    <source>
        <dbReference type="SAM" id="MobiDB-lite"/>
    </source>
</evidence>
<dbReference type="InterPro" id="IPR017896">
    <property type="entry name" value="4Fe4S_Fe-S-bd"/>
</dbReference>
<dbReference type="InterPro" id="IPR013542">
    <property type="entry name" value="QueG_DUF1730"/>
</dbReference>
<evidence type="ECO:0000256" key="5">
    <source>
        <dbReference type="ARBA" id="ARBA00022603"/>
    </source>
</evidence>
<dbReference type="SMART" id="SM00567">
    <property type="entry name" value="EZ_HEAT"/>
    <property type="match status" value="2"/>
</dbReference>
<dbReference type="GO" id="GO:0032259">
    <property type="term" value="P:methylation"/>
    <property type="evidence" value="ECO:0007669"/>
    <property type="project" value="UniProtKB-KW"/>
</dbReference>
<evidence type="ECO:0000256" key="9">
    <source>
        <dbReference type="ARBA" id="ARBA00022763"/>
    </source>
</evidence>
<evidence type="ECO:0000256" key="2">
    <source>
        <dbReference type="ARBA" id="ARBA00008711"/>
    </source>
</evidence>
<keyword evidence="6 16" id="KW-0808">Transferase</keyword>
<dbReference type="GO" id="GO:0006307">
    <property type="term" value="P:DNA alkylation repair"/>
    <property type="evidence" value="ECO:0007669"/>
    <property type="project" value="UniProtKB-UniRule"/>
</dbReference>
<dbReference type="GO" id="GO:0046872">
    <property type="term" value="F:metal ion binding"/>
    <property type="evidence" value="ECO:0007669"/>
    <property type="project" value="UniProtKB-KW"/>
</dbReference>
<dbReference type="Pfam" id="PF01035">
    <property type="entry name" value="DNA_binding_1"/>
    <property type="match status" value="1"/>
</dbReference>
<evidence type="ECO:0000256" key="13">
    <source>
        <dbReference type="ARBA" id="ARBA00023014"/>
    </source>
</evidence>
<accession>A0A1B2DZD7</accession>
<dbReference type="InterPro" id="IPR036388">
    <property type="entry name" value="WH-like_DNA-bd_sf"/>
</dbReference>
<dbReference type="SUPFAM" id="SSF46548">
    <property type="entry name" value="alpha-helical ferredoxin"/>
    <property type="match status" value="1"/>
</dbReference>
<evidence type="ECO:0000259" key="18">
    <source>
        <dbReference type="PROSITE" id="PS51379"/>
    </source>
</evidence>
<dbReference type="Pfam" id="PF13484">
    <property type="entry name" value="Fer4_16"/>
    <property type="match status" value="1"/>
</dbReference>
<dbReference type="AlphaFoldDB" id="A0A1B2DZD7"/>
<comment type="miscellaneous">
    <text evidence="16">This enzyme catalyzes only one turnover and therefore is not strictly catalytic. According to one definition, an enzyme is a biocatalyst that acts repeatedly and over many reaction cycles.</text>
</comment>
<dbReference type="InterPro" id="IPR017900">
    <property type="entry name" value="4Fe4S_Fe_S_CS"/>
</dbReference>
<dbReference type="Pfam" id="PF08331">
    <property type="entry name" value="QueG_DUF1730"/>
    <property type="match status" value="1"/>
</dbReference>
<dbReference type="InterPro" id="IPR004453">
    <property type="entry name" value="QueG"/>
</dbReference>
<dbReference type="EMBL" id="CP016809">
    <property type="protein sequence ID" value="ANY72997.1"/>
    <property type="molecule type" value="Genomic_DNA"/>
</dbReference>
<dbReference type="SUPFAM" id="SSF53155">
    <property type="entry name" value="Methylated DNA-protein cysteine methyltransferase domain"/>
    <property type="match status" value="1"/>
</dbReference>
<evidence type="ECO:0000256" key="12">
    <source>
        <dbReference type="ARBA" id="ARBA00023004"/>
    </source>
</evidence>
<dbReference type="InterPro" id="IPR016024">
    <property type="entry name" value="ARM-type_fold"/>
</dbReference>
<keyword evidence="9 16" id="KW-0227">DNA damage</keyword>
<dbReference type="GO" id="GO:0008616">
    <property type="term" value="P:tRNA queuosine(34) biosynthetic process"/>
    <property type="evidence" value="ECO:0007669"/>
    <property type="project" value="UniProtKB-KW"/>
</dbReference>
<feature type="region of interest" description="Disordered" evidence="17">
    <location>
        <begin position="388"/>
        <end position="443"/>
    </location>
</feature>
<dbReference type="RefSeq" id="WP_099477573.1">
    <property type="nucleotide sequence ID" value="NZ_CP016809.1"/>
</dbReference>
<feature type="domain" description="4Fe-4S ferredoxin-type" evidence="18">
    <location>
        <begin position="191"/>
        <end position="220"/>
    </location>
</feature>
<dbReference type="KEGG" id="pib:BBD41_10580"/>
<comment type="catalytic activity">
    <reaction evidence="1 16">
        <text>a 4-O-methyl-thymidine in DNA + L-cysteinyl-[protein] = a thymidine in DNA + S-methyl-L-cysteinyl-[protein]</text>
        <dbReference type="Rhea" id="RHEA:53428"/>
        <dbReference type="Rhea" id="RHEA-COMP:10131"/>
        <dbReference type="Rhea" id="RHEA-COMP:10132"/>
        <dbReference type="Rhea" id="RHEA-COMP:13555"/>
        <dbReference type="Rhea" id="RHEA-COMP:13556"/>
        <dbReference type="ChEBI" id="CHEBI:29950"/>
        <dbReference type="ChEBI" id="CHEBI:82612"/>
        <dbReference type="ChEBI" id="CHEBI:137386"/>
        <dbReference type="ChEBI" id="CHEBI:137387"/>
        <dbReference type="EC" id="2.1.1.63"/>
    </reaction>
</comment>
<dbReference type="PROSITE" id="PS00198">
    <property type="entry name" value="4FE4S_FER_1"/>
    <property type="match status" value="1"/>
</dbReference>
<feature type="compositionally biased region" description="Low complexity" evidence="17">
    <location>
        <begin position="406"/>
        <end position="428"/>
    </location>
</feature>
<comment type="subcellular location">
    <subcellularLocation>
        <location evidence="16">Cytoplasm</location>
    </subcellularLocation>
</comment>
<dbReference type="EC" id="2.1.1.63" evidence="16"/>